<evidence type="ECO:0000256" key="1">
    <source>
        <dbReference type="SAM" id="Coils"/>
    </source>
</evidence>
<name>A0A1W6ZPB4_9HYPH</name>
<keyword evidence="3" id="KW-0812">Transmembrane</keyword>
<organism evidence="4 5">
    <name type="scientific">Pseudorhodoplanes sinuspersici</name>
    <dbReference type="NCBI Taxonomy" id="1235591"/>
    <lineage>
        <taxon>Bacteria</taxon>
        <taxon>Pseudomonadati</taxon>
        <taxon>Pseudomonadota</taxon>
        <taxon>Alphaproteobacteria</taxon>
        <taxon>Hyphomicrobiales</taxon>
        <taxon>Pseudorhodoplanes</taxon>
    </lineage>
</organism>
<sequence>MTDDKTMKPEGAADPRSKRPATIDLKAGEFTSETSAPETEVPPARETEDIPPPNEAWNQENAAPETPRSKRGGSLWPVIAAAAAAAAVFFVIGFGASQWLAGRLFGPTAAVAPAQFASNPELQTRLSKLEAAVAAPRQPDTQLLARIAAAEAAVKTATDMAAAREKRSDEIATIARQASERATSAAAAAEAAQKTNPATAESRAEIDTLTSRIATLEQSARAIEQTARSSETELKRRANEPVDDVRSRLAIVSMALRNAVESGMPFGTELSAAKALSADARAVTTLEPFAAGGVPTAAALGRELASLMPVIWKTARTQEASQGTFLERLQANAEKIVRVRPAGDIAGDDPGNVKARIEVRAESADIRGALAELAKLPPDARAPAQSWIAKAEARNAAIAAARELSQNALTALTKSGS</sequence>
<protein>
    <submittedName>
        <fullName evidence="4">Uncharacterized protein</fullName>
    </submittedName>
</protein>
<feature type="coiled-coil region" evidence="1">
    <location>
        <begin position="206"/>
        <end position="233"/>
    </location>
</feature>
<gene>
    <name evidence="4" type="ORF">CAK95_08415</name>
</gene>
<accession>A0A1W6ZPB4</accession>
<feature type="transmembrane region" description="Helical" evidence="3">
    <location>
        <begin position="75"/>
        <end position="96"/>
    </location>
</feature>
<dbReference type="RefSeq" id="WP_086087514.1">
    <property type="nucleotide sequence ID" value="NZ_CP021112.1"/>
</dbReference>
<dbReference type="OrthoDB" id="8441668at2"/>
<dbReference type="STRING" id="1235591.CAK95_08415"/>
<keyword evidence="3" id="KW-1133">Transmembrane helix</keyword>
<keyword evidence="5" id="KW-1185">Reference proteome</keyword>
<feature type="compositionally biased region" description="Basic and acidic residues" evidence="2">
    <location>
        <begin position="1"/>
        <end position="17"/>
    </location>
</feature>
<keyword evidence="3" id="KW-0472">Membrane</keyword>
<dbReference type="KEGG" id="psin:CAK95_08415"/>
<dbReference type="AlphaFoldDB" id="A0A1W6ZPB4"/>
<dbReference type="EMBL" id="CP021112">
    <property type="protein sequence ID" value="ARP99105.1"/>
    <property type="molecule type" value="Genomic_DNA"/>
</dbReference>
<proteinExistence type="predicted"/>
<keyword evidence="1" id="KW-0175">Coiled coil</keyword>
<evidence type="ECO:0000256" key="2">
    <source>
        <dbReference type="SAM" id="MobiDB-lite"/>
    </source>
</evidence>
<evidence type="ECO:0000313" key="4">
    <source>
        <dbReference type="EMBL" id="ARP99105.1"/>
    </source>
</evidence>
<dbReference type="Proteomes" id="UP000194137">
    <property type="component" value="Chromosome"/>
</dbReference>
<evidence type="ECO:0000313" key="5">
    <source>
        <dbReference type="Proteomes" id="UP000194137"/>
    </source>
</evidence>
<evidence type="ECO:0000256" key="3">
    <source>
        <dbReference type="SAM" id="Phobius"/>
    </source>
</evidence>
<reference evidence="4 5" key="1">
    <citation type="submission" date="2017-05" db="EMBL/GenBank/DDBJ databases">
        <title>Full genome sequence of Pseudorhodoplanes sinuspersici.</title>
        <authorList>
            <person name="Dastgheib S.M.M."/>
            <person name="Shavandi M."/>
            <person name="Tirandaz H."/>
        </authorList>
    </citation>
    <scope>NUCLEOTIDE SEQUENCE [LARGE SCALE GENOMIC DNA]</scope>
    <source>
        <strain evidence="4 5">RIPI110</strain>
    </source>
</reference>
<feature type="region of interest" description="Disordered" evidence="2">
    <location>
        <begin position="1"/>
        <end position="71"/>
    </location>
</feature>